<keyword evidence="6" id="KW-1185">Reference proteome</keyword>
<dbReference type="InterPro" id="IPR012340">
    <property type="entry name" value="NA-bd_OB-fold"/>
</dbReference>
<dbReference type="Gene3D" id="2.40.50.140">
    <property type="entry name" value="Nucleic acid-binding proteins"/>
    <property type="match status" value="1"/>
</dbReference>
<organism evidence="5 6">
    <name type="scientific">Ferrimonas sediminicola</name>
    <dbReference type="NCBI Taxonomy" id="2569538"/>
    <lineage>
        <taxon>Bacteria</taxon>
        <taxon>Pseudomonadati</taxon>
        <taxon>Pseudomonadota</taxon>
        <taxon>Gammaproteobacteria</taxon>
        <taxon>Alteromonadales</taxon>
        <taxon>Ferrimonadaceae</taxon>
        <taxon>Ferrimonas</taxon>
    </lineage>
</organism>
<dbReference type="InterPro" id="IPR012156">
    <property type="entry name" value="Cold_shock_CspA"/>
</dbReference>
<dbReference type="PROSITE" id="PS51857">
    <property type="entry name" value="CSD_2"/>
    <property type="match status" value="1"/>
</dbReference>
<evidence type="ECO:0000256" key="2">
    <source>
        <dbReference type="ARBA" id="ARBA00022490"/>
    </source>
</evidence>
<evidence type="ECO:0000259" key="4">
    <source>
        <dbReference type="PROSITE" id="PS51857"/>
    </source>
</evidence>
<dbReference type="SMART" id="SM00357">
    <property type="entry name" value="CSP"/>
    <property type="match status" value="1"/>
</dbReference>
<feature type="domain" description="CSD" evidence="4">
    <location>
        <begin position="4"/>
        <end position="68"/>
    </location>
</feature>
<evidence type="ECO:0000313" key="6">
    <source>
        <dbReference type="Proteomes" id="UP000305674"/>
    </source>
</evidence>
<keyword evidence="2" id="KW-0963">Cytoplasm</keyword>
<dbReference type="EMBL" id="SWCI01000002">
    <property type="protein sequence ID" value="TKB50676.1"/>
    <property type="molecule type" value="Genomic_DNA"/>
</dbReference>
<reference evidence="5 6" key="1">
    <citation type="submission" date="2019-04" db="EMBL/GenBank/DDBJ databases">
        <authorList>
            <person name="Hwang J.C."/>
        </authorList>
    </citation>
    <scope>NUCLEOTIDE SEQUENCE [LARGE SCALE GENOMIC DNA]</scope>
    <source>
        <strain evidence="5 6">IMCC35001</strain>
    </source>
</reference>
<evidence type="ECO:0000256" key="1">
    <source>
        <dbReference type="ARBA" id="ARBA00004496"/>
    </source>
</evidence>
<evidence type="ECO:0000256" key="3">
    <source>
        <dbReference type="RuleBase" id="RU000408"/>
    </source>
</evidence>
<dbReference type="PRINTS" id="PR00050">
    <property type="entry name" value="COLDSHOCK"/>
</dbReference>
<dbReference type="AlphaFoldDB" id="A0A4U1BIR1"/>
<dbReference type="InterPro" id="IPR011129">
    <property type="entry name" value="CSD"/>
</dbReference>
<dbReference type="CDD" id="cd04458">
    <property type="entry name" value="CSP_CDS"/>
    <property type="match status" value="1"/>
</dbReference>
<gene>
    <name evidence="5" type="ORF">FCL40_03535</name>
</gene>
<dbReference type="OrthoDB" id="9810590at2"/>
<dbReference type="PANTHER" id="PTHR11544">
    <property type="entry name" value="COLD SHOCK DOMAIN CONTAINING PROTEINS"/>
    <property type="match status" value="1"/>
</dbReference>
<comment type="subcellular location">
    <subcellularLocation>
        <location evidence="1 3">Cytoplasm</location>
    </subcellularLocation>
</comment>
<accession>A0A4U1BIR1</accession>
<protein>
    <submittedName>
        <fullName evidence="5">Cold-shock protein</fullName>
    </submittedName>
</protein>
<dbReference type="InterPro" id="IPR050181">
    <property type="entry name" value="Cold_shock_domain"/>
</dbReference>
<dbReference type="RefSeq" id="WP_136852217.1">
    <property type="nucleotide sequence ID" value="NZ_SWCI01000002.1"/>
</dbReference>
<dbReference type="PROSITE" id="PS00352">
    <property type="entry name" value="CSD_1"/>
    <property type="match status" value="1"/>
</dbReference>
<name>A0A4U1BIR1_9GAMM</name>
<dbReference type="SUPFAM" id="SSF50249">
    <property type="entry name" value="Nucleic acid-binding proteins"/>
    <property type="match status" value="1"/>
</dbReference>
<dbReference type="PIRSF" id="PIRSF002599">
    <property type="entry name" value="Cold_shock_A"/>
    <property type="match status" value="1"/>
</dbReference>
<dbReference type="FunFam" id="2.40.50.140:FF:000006">
    <property type="entry name" value="Cold shock protein CspC"/>
    <property type="match status" value="1"/>
</dbReference>
<comment type="caution">
    <text evidence="5">The sequence shown here is derived from an EMBL/GenBank/DDBJ whole genome shotgun (WGS) entry which is preliminary data.</text>
</comment>
<dbReference type="Pfam" id="PF00313">
    <property type="entry name" value="CSD"/>
    <property type="match status" value="1"/>
</dbReference>
<dbReference type="Proteomes" id="UP000305674">
    <property type="component" value="Unassembled WGS sequence"/>
</dbReference>
<dbReference type="GO" id="GO:0003676">
    <property type="term" value="F:nucleic acid binding"/>
    <property type="evidence" value="ECO:0007669"/>
    <property type="project" value="InterPro"/>
</dbReference>
<dbReference type="InterPro" id="IPR019844">
    <property type="entry name" value="CSD_CS"/>
</dbReference>
<sequence length="69" mass="7616">MSEQVTGTVKWFNDEKGFGFISREDGKDVFVHFSAIQGNGRRTLVEGQQVTMTVIQGQKGPQAENVSVI</sequence>
<evidence type="ECO:0000313" key="5">
    <source>
        <dbReference type="EMBL" id="TKB50676.1"/>
    </source>
</evidence>
<dbReference type="GO" id="GO:0005829">
    <property type="term" value="C:cytosol"/>
    <property type="evidence" value="ECO:0007669"/>
    <property type="project" value="UniProtKB-ARBA"/>
</dbReference>
<proteinExistence type="predicted"/>
<dbReference type="InterPro" id="IPR002059">
    <property type="entry name" value="CSP_DNA-bd"/>
</dbReference>